<accession>A0A5J6VJL4</accession>
<feature type="region of interest" description="Disordered" evidence="2">
    <location>
        <begin position="1"/>
        <end position="77"/>
    </location>
</feature>
<keyword evidence="1" id="KW-0175">Coiled coil</keyword>
<protein>
    <submittedName>
        <fullName evidence="3">Uncharacterized protein</fullName>
    </submittedName>
</protein>
<feature type="coiled-coil region" evidence="1">
    <location>
        <begin position="96"/>
        <end position="123"/>
    </location>
</feature>
<proteinExistence type="predicted"/>
<feature type="compositionally biased region" description="Polar residues" evidence="2">
    <location>
        <begin position="1"/>
        <end position="56"/>
    </location>
</feature>
<dbReference type="EMBL" id="MN448280">
    <property type="protein sequence ID" value="QFG74120.1"/>
    <property type="molecule type" value="Genomic_DNA"/>
</dbReference>
<evidence type="ECO:0000256" key="2">
    <source>
        <dbReference type="SAM" id="MobiDB-lite"/>
    </source>
</evidence>
<reference evidence="3" key="1">
    <citation type="journal article" date="2019" name="Philos. Trans. R. Soc. Lond., B, Biol. Sci.">
        <title>Targeted metagenomic recovery of four divergent viruses reveals shared and distinctive characteristics of giant viruses of marine eukaryotes.</title>
        <authorList>
            <person name="Needham D.M."/>
            <person name="Poirier C."/>
            <person name="Hehenberger E."/>
            <person name="Jimenez V."/>
            <person name="Swalwell J.E."/>
            <person name="Santoro A.E."/>
            <person name="Worden A.Z."/>
        </authorList>
    </citation>
    <scope>NUCLEOTIDE SEQUENCE</scope>
    <source>
        <strain evidence="3">OPacV-662</strain>
    </source>
</reference>
<evidence type="ECO:0000313" key="3">
    <source>
        <dbReference type="EMBL" id="QFG74120.1"/>
    </source>
</evidence>
<evidence type="ECO:0000256" key="1">
    <source>
        <dbReference type="SAM" id="Coils"/>
    </source>
</evidence>
<sequence>MSALSPDTLSPDTLSPDTLSPDTLSPDTLSPDTLSPDTLSPDTLSPDTLSPDTTVRSPDPSFREQIRGELPIQAPIPPDDVDQDEFEQAMQASLIEAERQERVRKLDQQIQKIQHETKVIEEEKARKVVEKQSSAFEEQRKLYDRQVGRLHASDDMQAIYINMFGIIHLIDSDLSTSVRNYISNRGSLDDISVWCNMHAELQRFWDKRLKNREPSFTWKQFNQKLSTEFFICVCMDRLEGIHDQEEMAIIIDSIMDEFDNPQRFDSDVIYEELGSRFFLQDDDDEYTYDG</sequence>
<organism evidence="3">
    <name type="scientific">Megaviridae environmental sample</name>
    <dbReference type="NCBI Taxonomy" id="1737588"/>
    <lineage>
        <taxon>Viruses</taxon>
        <taxon>Varidnaviria</taxon>
        <taxon>Bamfordvirae</taxon>
        <taxon>Nucleocytoviricota</taxon>
        <taxon>Megaviricetes</taxon>
        <taxon>Imitervirales</taxon>
        <taxon>Mimiviridae</taxon>
        <taxon>environmental samples</taxon>
    </lineage>
</organism>
<name>A0A5J6VJL4_9VIRU</name>